<dbReference type="Gene3D" id="3.40.50.12760">
    <property type="match status" value="1"/>
</dbReference>
<feature type="binding site" evidence="7">
    <location>
        <position position="75"/>
    </location>
    <ligand>
        <name>S-adenosyl-L-methionine</name>
        <dbReference type="ChEBI" id="CHEBI:59789"/>
    </ligand>
</feature>
<evidence type="ECO:0000313" key="10">
    <source>
        <dbReference type="Proteomes" id="UP000183832"/>
    </source>
</evidence>
<evidence type="ECO:0000256" key="7">
    <source>
        <dbReference type="PROSITE-ProRule" id="PRU00946"/>
    </source>
</evidence>
<keyword evidence="10" id="KW-1185">Reference proteome</keyword>
<dbReference type="PROSITE" id="PS51614">
    <property type="entry name" value="SAM_MT_ADRIFT"/>
    <property type="match status" value="1"/>
</dbReference>
<name>A0A1J1HXD0_9DIPT</name>
<dbReference type="Proteomes" id="UP000183832">
    <property type="component" value="Unassembled WGS sequence"/>
</dbReference>
<dbReference type="InterPro" id="IPR002877">
    <property type="entry name" value="RNA_MeTrfase_FtsJ_dom"/>
</dbReference>
<evidence type="ECO:0000313" key="9">
    <source>
        <dbReference type="EMBL" id="CRK92685.1"/>
    </source>
</evidence>
<accession>A0A1J1HXD0</accession>
<sequence length="440" mass="51325">MLNQSRLNDYQIEEWARHTRNRNPAQQIIHHLRAHIHGEFVSQAFAKFYECVSAYPMINNVEKVFHSVHLCEAPGFFITSLNHYLKLNHPEIDFKWHASTLNPYFEGNLIGRTVFDDRLISQTLEKWVFGDDYDGDILKENNIRSLIKYCQSFEHCINLVTADGSIDCSDQPENQEESVSKLHLAELIVSLAILADKGSMLIKMFTFFETSSISILYILNCCFEELHIFKPATSKEGNSEVYVIGIGYKKNVLTNDLIEKMIISFKDETKMLLPLEVIPKEFLHEVVEAARFFMNLQVNVIEGNIKTFQRYDKYENERIRKLKSRMVEHFVMLYKIHPIREEQKILNGLIENIDINLNVRVHTGSHSERINFQYLEQSEKCQVMHDRLKHFYDNFVANTVNSPCIPLNLNNSELSPLKFIKFIYGLSFEKVASSKFVLIP</sequence>
<dbReference type="InterPro" id="IPR025807">
    <property type="entry name" value="Adrift-typ_MeTrfase"/>
</dbReference>
<feature type="domain" description="Adrift-type SAM-dependent 2'-O-MTase" evidence="8">
    <location>
        <begin position="39"/>
        <end position="250"/>
    </location>
</feature>
<proteinExistence type="predicted"/>
<feature type="active site" description="Proton acceptor" evidence="7">
    <location>
        <position position="203"/>
    </location>
</feature>
<keyword evidence="3 7" id="KW-0489">Methyltransferase</keyword>
<dbReference type="InterPro" id="IPR050851">
    <property type="entry name" value="mRNA_Cap_2O-Ribose_MeTrfase"/>
</dbReference>
<protein>
    <recommendedName>
        <fullName evidence="2">Cap-specific mRNA (nucleoside-2'-O-)-methyltransferase 2</fullName>
        <ecNumber evidence="1">2.1.1.296</ecNumber>
    </recommendedName>
</protein>
<organism evidence="9 10">
    <name type="scientific">Clunio marinus</name>
    <dbReference type="NCBI Taxonomy" id="568069"/>
    <lineage>
        <taxon>Eukaryota</taxon>
        <taxon>Metazoa</taxon>
        <taxon>Ecdysozoa</taxon>
        <taxon>Arthropoda</taxon>
        <taxon>Hexapoda</taxon>
        <taxon>Insecta</taxon>
        <taxon>Pterygota</taxon>
        <taxon>Neoptera</taxon>
        <taxon>Endopterygota</taxon>
        <taxon>Diptera</taxon>
        <taxon>Nematocera</taxon>
        <taxon>Chironomoidea</taxon>
        <taxon>Chironomidae</taxon>
        <taxon>Clunio</taxon>
    </lineage>
</organism>
<evidence type="ECO:0000256" key="6">
    <source>
        <dbReference type="ARBA" id="ARBA00049477"/>
    </source>
</evidence>
<dbReference type="GO" id="GO:0032259">
    <property type="term" value="P:methylation"/>
    <property type="evidence" value="ECO:0007669"/>
    <property type="project" value="UniProtKB-KW"/>
</dbReference>
<dbReference type="STRING" id="568069.A0A1J1HXD0"/>
<dbReference type="EC" id="2.1.1.296" evidence="1"/>
<dbReference type="GO" id="GO:0120550">
    <property type="term" value="F:methyltransferase cap2 activity"/>
    <property type="evidence" value="ECO:0007669"/>
    <property type="project" value="UniProtKB-EC"/>
</dbReference>
<evidence type="ECO:0000256" key="2">
    <source>
        <dbReference type="ARBA" id="ARBA00021134"/>
    </source>
</evidence>
<comment type="catalytic activity">
    <reaction evidence="6">
        <text>a 5'-end (N(7)-methyl 5'-triphosphoguanosine)-(2'-O-methyl-ribonucleoside)-(ribonucleotide) in mRNA + S-adenosyl-L-methionine = a 5'-end (N(7)-methyl 5'-triphosphoguanosine)-(2'-O-methyl-ribonucleoside)-(2'-O-methyl-ribonucleotide) in mRNA + S-adenosyl-L-homocysteine + H(+)</text>
        <dbReference type="Rhea" id="RHEA:67024"/>
        <dbReference type="Rhea" id="RHEA-COMP:17169"/>
        <dbReference type="Rhea" id="RHEA-COMP:17170"/>
        <dbReference type="ChEBI" id="CHEBI:15378"/>
        <dbReference type="ChEBI" id="CHEBI:57856"/>
        <dbReference type="ChEBI" id="CHEBI:59789"/>
        <dbReference type="ChEBI" id="CHEBI:167612"/>
        <dbReference type="ChEBI" id="CHEBI:167614"/>
        <dbReference type="EC" id="2.1.1.296"/>
    </reaction>
</comment>
<comment type="caution">
    <text evidence="7">Lacks conserved residue(s) required for the propagation of feature annotation.</text>
</comment>
<keyword evidence="4 7" id="KW-0808">Transferase</keyword>
<dbReference type="OrthoDB" id="429597at2759"/>
<dbReference type="Pfam" id="PF01728">
    <property type="entry name" value="FtsJ"/>
    <property type="match status" value="1"/>
</dbReference>
<dbReference type="EMBL" id="CVRI01000035">
    <property type="protein sequence ID" value="CRK92685.1"/>
    <property type="molecule type" value="Genomic_DNA"/>
</dbReference>
<reference evidence="9 10" key="1">
    <citation type="submission" date="2015-04" db="EMBL/GenBank/DDBJ databases">
        <authorList>
            <person name="Syromyatnikov M.Y."/>
            <person name="Popov V.N."/>
        </authorList>
    </citation>
    <scope>NUCLEOTIDE SEQUENCE [LARGE SCALE GENOMIC DNA]</scope>
</reference>
<evidence type="ECO:0000256" key="3">
    <source>
        <dbReference type="ARBA" id="ARBA00022603"/>
    </source>
</evidence>
<evidence type="ECO:0000256" key="4">
    <source>
        <dbReference type="ARBA" id="ARBA00022679"/>
    </source>
</evidence>
<feature type="binding site" evidence="7">
    <location>
        <position position="163"/>
    </location>
    <ligand>
        <name>S-adenosyl-L-methionine</name>
        <dbReference type="ChEBI" id="CHEBI:59789"/>
    </ligand>
</feature>
<feature type="non-terminal residue" evidence="9">
    <location>
        <position position="440"/>
    </location>
</feature>
<evidence type="ECO:0000259" key="8">
    <source>
        <dbReference type="PROSITE" id="PS51614"/>
    </source>
</evidence>
<dbReference type="GO" id="GO:0004483">
    <property type="term" value="F:methyltransferase cap1 activity"/>
    <property type="evidence" value="ECO:0007669"/>
    <property type="project" value="TreeGrafter"/>
</dbReference>
<gene>
    <name evidence="9" type="ORF">CLUMA_CG006346</name>
</gene>
<dbReference type="InterPro" id="IPR029063">
    <property type="entry name" value="SAM-dependent_MTases_sf"/>
</dbReference>
<dbReference type="GO" id="GO:0005737">
    <property type="term" value="C:cytoplasm"/>
    <property type="evidence" value="ECO:0007669"/>
    <property type="project" value="TreeGrafter"/>
</dbReference>
<dbReference type="GO" id="GO:0005634">
    <property type="term" value="C:nucleus"/>
    <property type="evidence" value="ECO:0007669"/>
    <property type="project" value="UniProtKB-ARBA"/>
</dbReference>
<evidence type="ECO:0000256" key="1">
    <source>
        <dbReference type="ARBA" id="ARBA00012770"/>
    </source>
</evidence>
<dbReference type="GO" id="GO:0006370">
    <property type="term" value="P:7-methylguanosine mRNA capping"/>
    <property type="evidence" value="ECO:0007669"/>
    <property type="project" value="TreeGrafter"/>
</dbReference>
<dbReference type="AlphaFoldDB" id="A0A1J1HXD0"/>
<dbReference type="PANTHER" id="PTHR16121:SF2">
    <property type="entry name" value="CAP-SPECIFIC MRNA (NUCLEOSIDE-2'-O-)-METHYLTRANSFERASE 2"/>
    <property type="match status" value="1"/>
</dbReference>
<dbReference type="SUPFAM" id="SSF53335">
    <property type="entry name" value="S-adenosyl-L-methionine-dependent methyltransferases"/>
    <property type="match status" value="1"/>
</dbReference>
<keyword evidence="5 7" id="KW-0949">S-adenosyl-L-methionine</keyword>
<evidence type="ECO:0000256" key="5">
    <source>
        <dbReference type="ARBA" id="ARBA00022691"/>
    </source>
</evidence>
<dbReference type="PANTHER" id="PTHR16121">
    <property type="entry name" value="CAP-SPECIFIC MRNA (NUCLEOSIDE-2'-O-)-METHYLTRANSFERASE 1-RELATED"/>
    <property type="match status" value="1"/>
</dbReference>